<dbReference type="PANTHER" id="PTHR41328">
    <property type="entry name" value="TERMINASE SMALL SUBUNIT-RELATED"/>
    <property type="match status" value="1"/>
</dbReference>
<dbReference type="GO" id="GO:0051276">
    <property type="term" value="P:chromosome organization"/>
    <property type="evidence" value="ECO:0007669"/>
    <property type="project" value="InterPro"/>
</dbReference>
<dbReference type="Gene3D" id="1.10.10.1400">
    <property type="entry name" value="Terminase, small subunit, N-terminal DNA-binding domain, HTH motif"/>
    <property type="match status" value="1"/>
</dbReference>
<sequence length="252" mass="29208">MDVDWKKIRKDYETSSKSAKELAIQYGVKPTTLRSRKNREEWTRSQKLVSDKRNSIATQRNAVATNELLRIDAETGDLTDKQRLFCAYYMQRFNATWAYHKVYGSSWETSRTQGSVFLTKPNIKKELDRLKKLNEEQLHATQLDVTRKLLETAFADLGDYVHFGNEKRIDDDGNEYRHSYTYFNEDSNVDTRLIKEVHIGQNGPEIKLDDRLKALELLYKMLPEVVTSSGEKDGLIEAVKAGIAKLTEGKYR</sequence>
<gene>
    <name evidence="3" type="ORF">CNR29_07405</name>
</gene>
<proteinExistence type="predicted"/>
<dbReference type="Proteomes" id="UP000217918">
    <property type="component" value="Unassembled WGS sequence"/>
</dbReference>
<reference evidence="3 4" key="1">
    <citation type="submission" date="2017-09" db="EMBL/GenBank/DDBJ databases">
        <title>Genome sequence of Lactobacillus brevis D7.</title>
        <authorList>
            <person name="Kwon M.-S."/>
            <person name="Lim S.K."/>
            <person name="Choi H.-J."/>
        </authorList>
    </citation>
    <scope>NUCLEOTIDE SEQUENCE [LARGE SCALE GENOMIC DNA]</scope>
    <source>
        <strain evidence="3 4">D7</strain>
    </source>
</reference>
<evidence type="ECO:0000256" key="2">
    <source>
        <dbReference type="ARBA" id="ARBA00023219"/>
    </source>
</evidence>
<keyword evidence="1" id="KW-1188">Viral release from host cell</keyword>
<dbReference type="InterPro" id="IPR052404">
    <property type="entry name" value="SPP1-like_terminase"/>
</dbReference>
<evidence type="ECO:0000256" key="1">
    <source>
        <dbReference type="ARBA" id="ARBA00022612"/>
    </source>
</evidence>
<organism evidence="3 4">
    <name type="scientific">Levilactobacillus brevis</name>
    <name type="common">Lactobacillus brevis</name>
    <dbReference type="NCBI Taxonomy" id="1580"/>
    <lineage>
        <taxon>Bacteria</taxon>
        <taxon>Bacillati</taxon>
        <taxon>Bacillota</taxon>
        <taxon>Bacilli</taxon>
        <taxon>Lactobacillales</taxon>
        <taxon>Lactobacillaceae</taxon>
        <taxon>Levilactobacillus</taxon>
    </lineage>
</organism>
<dbReference type="InterPro" id="IPR005335">
    <property type="entry name" value="Terminase_ssu"/>
</dbReference>
<evidence type="ECO:0000313" key="3">
    <source>
        <dbReference type="EMBL" id="PBQ23851.1"/>
    </source>
</evidence>
<name>A0A2A3TYK6_LEVBR</name>
<keyword evidence="2" id="KW-0231">Viral genome packaging</keyword>
<dbReference type="EMBL" id="NVYO01000001">
    <property type="protein sequence ID" value="PBQ23851.1"/>
    <property type="molecule type" value="Genomic_DNA"/>
</dbReference>
<comment type="caution">
    <text evidence="3">The sequence shown here is derived from an EMBL/GenBank/DDBJ whole genome shotgun (WGS) entry which is preliminary data.</text>
</comment>
<dbReference type="RefSeq" id="WP_096110077.1">
    <property type="nucleotide sequence ID" value="NZ_NVYO01000001.1"/>
</dbReference>
<accession>A0A2A3TYK6</accession>
<dbReference type="InterPro" id="IPR038713">
    <property type="entry name" value="Terminase_Gp1_N_sf"/>
</dbReference>
<dbReference type="PANTHER" id="PTHR41328:SF3">
    <property type="entry name" value="PBSX PHAGE TERMINASE SMALL SUBUNIT"/>
    <property type="match status" value="1"/>
</dbReference>
<dbReference type="Pfam" id="PF03592">
    <property type="entry name" value="Terminase_2"/>
    <property type="match status" value="1"/>
</dbReference>
<evidence type="ECO:0000313" key="4">
    <source>
        <dbReference type="Proteomes" id="UP000217918"/>
    </source>
</evidence>
<dbReference type="AlphaFoldDB" id="A0A2A3TYK6"/>
<protein>
    <submittedName>
        <fullName evidence="3">Terminase</fullName>
    </submittedName>
</protein>